<dbReference type="RefSeq" id="WP_120060940.1">
    <property type="nucleotide sequence ID" value="NZ_QYRP01000002.1"/>
</dbReference>
<dbReference type="OrthoDB" id="3404060at2"/>
<organism evidence="2 3">
    <name type="scientific">Nocardioides cavernaquae</name>
    <dbReference type="NCBI Taxonomy" id="2321396"/>
    <lineage>
        <taxon>Bacteria</taxon>
        <taxon>Bacillati</taxon>
        <taxon>Actinomycetota</taxon>
        <taxon>Actinomycetes</taxon>
        <taxon>Propionibacteriales</taxon>
        <taxon>Nocardioidaceae</taxon>
        <taxon>Nocardioides</taxon>
    </lineage>
</organism>
<evidence type="ECO:0008006" key="4">
    <source>
        <dbReference type="Google" id="ProtNLM"/>
    </source>
</evidence>
<dbReference type="EMBL" id="QYRP01000002">
    <property type="protein sequence ID" value="RJS46970.1"/>
    <property type="molecule type" value="Genomic_DNA"/>
</dbReference>
<dbReference type="Proteomes" id="UP000276542">
    <property type="component" value="Unassembled WGS sequence"/>
</dbReference>
<keyword evidence="3" id="KW-1185">Reference proteome</keyword>
<accession>A0A3A5HGF2</accession>
<proteinExistence type="predicted"/>
<reference evidence="3" key="1">
    <citation type="submission" date="2018-09" db="EMBL/GenBank/DDBJ databases">
        <authorList>
            <person name="Zhu H."/>
        </authorList>
    </citation>
    <scope>NUCLEOTIDE SEQUENCE [LARGE SCALE GENOMIC DNA]</scope>
    <source>
        <strain evidence="3">K1W22B-1</strain>
    </source>
</reference>
<protein>
    <recommendedName>
        <fullName evidence="4">VTT domain-containing protein</fullName>
    </recommendedName>
</protein>
<feature type="transmembrane region" description="Helical" evidence="1">
    <location>
        <begin position="99"/>
        <end position="122"/>
    </location>
</feature>
<dbReference type="AlphaFoldDB" id="A0A3A5HGF2"/>
<keyword evidence="1" id="KW-0472">Membrane</keyword>
<name>A0A3A5HGF2_9ACTN</name>
<keyword evidence="1" id="KW-0812">Transmembrane</keyword>
<evidence type="ECO:0000256" key="1">
    <source>
        <dbReference type="SAM" id="Phobius"/>
    </source>
</evidence>
<feature type="transmembrane region" description="Helical" evidence="1">
    <location>
        <begin position="37"/>
        <end position="59"/>
    </location>
</feature>
<evidence type="ECO:0000313" key="3">
    <source>
        <dbReference type="Proteomes" id="UP000276542"/>
    </source>
</evidence>
<keyword evidence="1" id="KW-1133">Transmembrane helix</keyword>
<sequence length="154" mass="15972">MSDLATALGGLLFGFGSAIVPLFNAEGYAVIASARGGVITAVCIALALGVGQTVGKLLLFETARRGSARLSRLMRRDRHEPGRWSARVRRLLGERRTGVPLVLLSSTVGLPPLAVVAIAAGASPQRRIEFGAACLVGRLVRFSALAVPAALALS</sequence>
<evidence type="ECO:0000313" key="2">
    <source>
        <dbReference type="EMBL" id="RJS46970.1"/>
    </source>
</evidence>
<gene>
    <name evidence="2" type="ORF">D4739_12605</name>
</gene>
<comment type="caution">
    <text evidence="2">The sequence shown here is derived from an EMBL/GenBank/DDBJ whole genome shotgun (WGS) entry which is preliminary data.</text>
</comment>